<evidence type="ECO:0000256" key="7">
    <source>
        <dbReference type="ARBA" id="ARBA00023159"/>
    </source>
</evidence>
<evidence type="ECO:0000313" key="13">
    <source>
        <dbReference type="Proteomes" id="UP000305067"/>
    </source>
</evidence>
<dbReference type="GO" id="GO:0005634">
    <property type="term" value="C:nucleus"/>
    <property type="evidence" value="ECO:0007669"/>
    <property type="project" value="UniProtKB-SubCell"/>
</dbReference>
<feature type="region of interest" description="Disordered" evidence="11">
    <location>
        <begin position="54"/>
        <end position="87"/>
    </location>
</feature>
<feature type="region of interest" description="Disordered" evidence="11">
    <location>
        <begin position="128"/>
        <end position="300"/>
    </location>
</feature>
<dbReference type="Gene3D" id="3.30.160.60">
    <property type="entry name" value="Classic Zinc Finger"/>
    <property type="match status" value="1"/>
</dbReference>
<keyword evidence="9" id="KW-0539">Nucleus</keyword>
<dbReference type="OrthoDB" id="21557at2759"/>
<proteinExistence type="inferred from homology"/>
<evidence type="ECO:0000313" key="12">
    <source>
        <dbReference type="EMBL" id="TFL06447.1"/>
    </source>
</evidence>
<organism evidence="12 13">
    <name type="scientific">Pterulicium gracile</name>
    <dbReference type="NCBI Taxonomy" id="1884261"/>
    <lineage>
        <taxon>Eukaryota</taxon>
        <taxon>Fungi</taxon>
        <taxon>Dikarya</taxon>
        <taxon>Basidiomycota</taxon>
        <taxon>Agaricomycotina</taxon>
        <taxon>Agaricomycetes</taxon>
        <taxon>Agaricomycetidae</taxon>
        <taxon>Agaricales</taxon>
        <taxon>Pleurotineae</taxon>
        <taxon>Pterulaceae</taxon>
        <taxon>Pterulicium</taxon>
    </lineage>
</organism>
<comment type="subcellular location">
    <subcellularLocation>
        <location evidence="1 10">Nucleus</location>
    </subcellularLocation>
</comment>
<evidence type="ECO:0000256" key="2">
    <source>
        <dbReference type="ARBA" id="ARBA00022723"/>
    </source>
</evidence>
<dbReference type="AlphaFoldDB" id="A0A5C3QYM7"/>
<evidence type="ECO:0000256" key="11">
    <source>
        <dbReference type="SAM" id="MobiDB-lite"/>
    </source>
</evidence>
<comment type="similarity">
    <text evidence="10">Belongs to the SGF11 family.</text>
</comment>
<feature type="compositionally biased region" description="Polar residues" evidence="11">
    <location>
        <begin position="241"/>
        <end position="250"/>
    </location>
</feature>
<evidence type="ECO:0000256" key="3">
    <source>
        <dbReference type="ARBA" id="ARBA00022771"/>
    </source>
</evidence>
<dbReference type="InterPro" id="IPR013246">
    <property type="entry name" value="SAGA_su_Sgf11"/>
</dbReference>
<keyword evidence="4" id="KW-0862">Zinc</keyword>
<evidence type="ECO:0000256" key="8">
    <source>
        <dbReference type="ARBA" id="ARBA00023163"/>
    </source>
</evidence>
<feature type="compositionally biased region" description="Polar residues" evidence="11">
    <location>
        <begin position="74"/>
        <end position="85"/>
    </location>
</feature>
<evidence type="ECO:0000256" key="9">
    <source>
        <dbReference type="ARBA" id="ARBA00023242"/>
    </source>
</evidence>
<dbReference type="Pfam" id="PF08209">
    <property type="entry name" value="Sgf11"/>
    <property type="match status" value="1"/>
</dbReference>
<sequence length="300" mass="31683">MTRSEKDELLNSLSSRLFNVLLEDIILETTQQSQYESVRASTVCSTCHTPCREGKIPVPPAPQGSLGAAKADSSPGTPLAGTSTPKGEGNGYFVECMNCSRSLAASRFASHLSSCMGLSTGARRARLASKPSTAFGQDSDSEDSEAEVALETTLGKAKGRPKGKAMGADDPDYDIKRKKLGTPQVSPPKPKAKRGRPPGSTNAKRKSEQEAAAALKLPSKLREDSLDASSRYSSPALPSRPSFSTNSSPALQHRETNLSQGMLSHGLPHQPSPPRPAAVHDYNLDGDGDETGSSTDTDSD</sequence>
<dbReference type="STRING" id="1884261.A0A5C3QYM7"/>
<evidence type="ECO:0000256" key="6">
    <source>
        <dbReference type="ARBA" id="ARBA00023015"/>
    </source>
</evidence>
<keyword evidence="5" id="KW-0156">Chromatin regulator</keyword>
<gene>
    <name evidence="12" type="ORF">BDV98DRAFT_559423</name>
</gene>
<evidence type="ECO:0000256" key="4">
    <source>
        <dbReference type="ARBA" id="ARBA00022833"/>
    </source>
</evidence>
<dbReference type="GO" id="GO:0008270">
    <property type="term" value="F:zinc ion binding"/>
    <property type="evidence" value="ECO:0007669"/>
    <property type="project" value="UniProtKB-KW"/>
</dbReference>
<keyword evidence="6" id="KW-0805">Transcription regulation</keyword>
<name>A0A5C3QYM7_9AGAR</name>
<keyword evidence="13" id="KW-1185">Reference proteome</keyword>
<protein>
    <recommendedName>
        <fullName evidence="10">SAGA-associated factor 11</fullName>
    </recommendedName>
</protein>
<reference evidence="12 13" key="1">
    <citation type="journal article" date="2019" name="Nat. Ecol. Evol.">
        <title>Megaphylogeny resolves global patterns of mushroom evolution.</title>
        <authorList>
            <person name="Varga T."/>
            <person name="Krizsan K."/>
            <person name="Foldi C."/>
            <person name="Dima B."/>
            <person name="Sanchez-Garcia M."/>
            <person name="Sanchez-Ramirez S."/>
            <person name="Szollosi G.J."/>
            <person name="Szarkandi J.G."/>
            <person name="Papp V."/>
            <person name="Albert L."/>
            <person name="Andreopoulos W."/>
            <person name="Angelini C."/>
            <person name="Antonin V."/>
            <person name="Barry K.W."/>
            <person name="Bougher N.L."/>
            <person name="Buchanan P."/>
            <person name="Buyck B."/>
            <person name="Bense V."/>
            <person name="Catcheside P."/>
            <person name="Chovatia M."/>
            <person name="Cooper J."/>
            <person name="Damon W."/>
            <person name="Desjardin D."/>
            <person name="Finy P."/>
            <person name="Geml J."/>
            <person name="Haridas S."/>
            <person name="Hughes K."/>
            <person name="Justo A."/>
            <person name="Karasinski D."/>
            <person name="Kautmanova I."/>
            <person name="Kiss B."/>
            <person name="Kocsube S."/>
            <person name="Kotiranta H."/>
            <person name="LaButti K.M."/>
            <person name="Lechner B.E."/>
            <person name="Liimatainen K."/>
            <person name="Lipzen A."/>
            <person name="Lukacs Z."/>
            <person name="Mihaltcheva S."/>
            <person name="Morgado L.N."/>
            <person name="Niskanen T."/>
            <person name="Noordeloos M.E."/>
            <person name="Ohm R.A."/>
            <person name="Ortiz-Santana B."/>
            <person name="Ovrebo C."/>
            <person name="Racz N."/>
            <person name="Riley R."/>
            <person name="Savchenko A."/>
            <person name="Shiryaev A."/>
            <person name="Soop K."/>
            <person name="Spirin V."/>
            <person name="Szebenyi C."/>
            <person name="Tomsovsky M."/>
            <person name="Tulloss R.E."/>
            <person name="Uehling J."/>
            <person name="Grigoriev I.V."/>
            <person name="Vagvolgyi C."/>
            <person name="Papp T."/>
            <person name="Martin F.M."/>
            <person name="Miettinen O."/>
            <person name="Hibbett D.S."/>
            <person name="Nagy L.G."/>
        </authorList>
    </citation>
    <scope>NUCLEOTIDE SEQUENCE [LARGE SCALE GENOMIC DNA]</scope>
    <source>
        <strain evidence="12 13">CBS 309.79</strain>
    </source>
</reference>
<keyword evidence="3" id="KW-0863">Zinc-finger</keyword>
<evidence type="ECO:0000256" key="5">
    <source>
        <dbReference type="ARBA" id="ARBA00022853"/>
    </source>
</evidence>
<feature type="compositionally biased region" description="Acidic residues" evidence="11">
    <location>
        <begin position="139"/>
        <end position="148"/>
    </location>
</feature>
<keyword evidence="2" id="KW-0479">Metal-binding</keyword>
<feature type="compositionally biased region" description="Low complexity" evidence="11">
    <location>
        <begin position="291"/>
        <end position="300"/>
    </location>
</feature>
<dbReference type="GO" id="GO:0070461">
    <property type="term" value="C:SAGA-type complex"/>
    <property type="evidence" value="ECO:0007669"/>
    <property type="project" value="UniProtKB-ARBA"/>
</dbReference>
<dbReference type="EMBL" id="ML178815">
    <property type="protein sequence ID" value="TFL06447.1"/>
    <property type="molecule type" value="Genomic_DNA"/>
</dbReference>
<dbReference type="Proteomes" id="UP000305067">
    <property type="component" value="Unassembled WGS sequence"/>
</dbReference>
<evidence type="ECO:0000256" key="1">
    <source>
        <dbReference type="ARBA" id="ARBA00004123"/>
    </source>
</evidence>
<evidence type="ECO:0000256" key="10">
    <source>
        <dbReference type="RuleBase" id="RU261113"/>
    </source>
</evidence>
<keyword evidence="8" id="KW-0804">Transcription</keyword>
<keyword evidence="7 10" id="KW-0010">Activator</keyword>
<dbReference type="GO" id="GO:0006325">
    <property type="term" value="P:chromatin organization"/>
    <property type="evidence" value="ECO:0007669"/>
    <property type="project" value="UniProtKB-KW"/>
</dbReference>
<accession>A0A5C3QYM7</accession>